<evidence type="ECO:0000256" key="3">
    <source>
        <dbReference type="ARBA" id="ARBA00022705"/>
    </source>
</evidence>
<gene>
    <name evidence="16" type="primary">dnaB</name>
    <name evidence="16" type="ORF">MAGMO_3724</name>
</gene>
<evidence type="ECO:0000256" key="6">
    <source>
        <dbReference type="ARBA" id="ARBA00022806"/>
    </source>
</evidence>
<feature type="compositionally biased region" description="Pro residues" evidence="14">
    <location>
        <begin position="1"/>
        <end position="12"/>
    </location>
</feature>
<dbReference type="Gene3D" id="1.10.860.10">
    <property type="entry name" value="DNAb Helicase, Chain A"/>
    <property type="match status" value="1"/>
</dbReference>
<keyword evidence="4 13" id="KW-0547">Nucleotide-binding</keyword>
<proteinExistence type="inferred from homology"/>
<protein>
    <recommendedName>
        <fullName evidence="12 13">Replicative DNA helicase</fullName>
        <ecNumber evidence="12 13">5.6.2.3</ecNumber>
    </recommendedName>
</protein>
<evidence type="ECO:0000259" key="15">
    <source>
        <dbReference type="PROSITE" id="PS51199"/>
    </source>
</evidence>
<evidence type="ECO:0000256" key="1">
    <source>
        <dbReference type="ARBA" id="ARBA00008428"/>
    </source>
</evidence>
<evidence type="ECO:0000256" key="10">
    <source>
        <dbReference type="ARBA" id="ARBA00044932"/>
    </source>
</evidence>
<dbReference type="PANTHER" id="PTHR30153">
    <property type="entry name" value="REPLICATIVE DNA HELICASE DNAB"/>
    <property type="match status" value="1"/>
</dbReference>
<keyword evidence="8 13" id="KW-0238">DNA-binding</keyword>
<feature type="region of interest" description="Disordered" evidence="14">
    <location>
        <begin position="1"/>
        <end position="57"/>
    </location>
</feature>
<evidence type="ECO:0000313" key="16">
    <source>
        <dbReference type="EMBL" id="CRH07854.1"/>
    </source>
</evidence>
<comment type="function">
    <text evidence="10 13">The main replicative DNA helicase, it participates in initiation and elongation during chromosome replication. Travels ahead of the DNA replisome, separating dsDNA into templates for DNA synthesis. A processive ATP-dependent 5'-3' DNA helicase it has DNA-dependent ATPase activity.</text>
</comment>
<evidence type="ECO:0000256" key="4">
    <source>
        <dbReference type="ARBA" id="ARBA00022741"/>
    </source>
</evidence>
<dbReference type="InterPro" id="IPR027417">
    <property type="entry name" value="P-loop_NTPase"/>
</dbReference>
<dbReference type="GO" id="GO:0005829">
    <property type="term" value="C:cytosol"/>
    <property type="evidence" value="ECO:0007669"/>
    <property type="project" value="TreeGrafter"/>
</dbReference>
<sequence length="502" mass="55337">MAMDDAPPPMDEPPASIVEPPHMGDEAGQISHGDEEGMEHLSASLPSNSGGHGEDVDAPMRRATWSREAEQSVLGAVMLDNSVMDQIADVITADDFYMGAHQKIFISMIQLLERGEPVDPVVLRQYLERSEELDAIGGPSYLGELVTTVPTTANAMAYARMVRDKATLRALAQEATEIVERCYTNDAPVETLVEEAEQKIFQISEAKDTQRSSYADIKSVMVPVFERIEKLMESSASVTGVPTGFTDVDNQLAGLQPSDLLILAGRPSMGKTALAMNIAANAALHHNEPVAVFSLEMSKEQLAMRMLSSEARIDAQGLRTGNISTDDYQKLTNAATLLSKAPIYIDDTPAISITALRAKARRLKRDKGLKLILVDYLQLMRGSTDTDNRVQEISQISQGLKAIAKEVSVPVIALSQLSRQVESRPDKRPILSDLRESGSIEQDADVVMFVFREEYYKREDPDLKGKAELIVAKQRNGPVGIIKLAFQHQFTRFENFSNRQEF</sequence>
<evidence type="ECO:0000256" key="7">
    <source>
        <dbReference type="ARBA" id="ARBA00022840"/>
    </source>
</evidence>
<comment type="similarity">
    <text evidence="1 13">Belongs to the helicase family. DnaB subfamily.</text>
</comment>
<dbReference type="InterPro" id="IPR007694">
    <property type="entry name" value="DNA_helicase_DnaB-like_C"/>
</dbReference>
<dbReference type="GO" id="GO:0043139">
    <property type="term" value="F:5'-3' DNA helicase activity"/>
    <property type="evidence" value="ECO:0007669"/>
    <property type="project" value="UniProtKB-EC"/>
</dbReference>
<dbReference type="SUPFAM" id="SSF48024">
    <property type="entry name" value="N-terminal domain of DnaB helicase"/>
    <property type="match status" value="1"/>
</dbReference>
<dbReference type="GO" id="GO:1990077">
    <property type="term" value="C:primosome complex"/>
    <property type="evidence" value="ECO:0007669"/>
    <property type="project" value="UniProtKB-UniRule"/>
</dbReference>
<dbReference type="EC" id="5.6.2.3" evidence="12 13"/>
<dbReference type="InterPro" id="IPR036185">
    <property type="entry name" value="DNA_heli_DnaB-like_N_sf"/>
</dbReference>
<dbReference type="GO" id="GO:0016887">
    <property type="term" value="F:ATP hydrolysis activity"/>
    <property type="evidence" value="ECO:0007669"/>
    <property type="project" value="RHEA"/>
</dbReference>
<dbReference type="FunFam" id="1.10.860.10:FF:000001">
    <property type="entry name" value="Replicative DNA helicase"/>
    <property type="match status" value="1"/>
</dbReference>
<comment type="catalytic activity">
    <reaction evidence="11 13">
        <text>ATP + H2O = ADP + phosphate + H(+)</text>
        <dbReference type="Rhea" id="RHEA:13065"/>
        <dbReference type="ChEBI" id="CHEBI:15377"/>
        <dbReference type="ChEBI" id="CHEBI:15378"/>
        <dbReference type="ChEBI" id="CHEBI:30616"/>
        <dbReference type="ChEBI" id="CHEBI:43474"/>
        <dbReference type="ChEBI" id="CHEBI:456216"/>
        <dbReference type="EC" id="5.6.2.3"/>
    </reaction>
</comment>
<dbReference type="NCBIfam" id="NF004384">
    <property type="entry name" value="PRK05748.1"/>
    <property type="match status" value="1"/>
</dbReference>
<evidence type="ECO:0000256" key="8">
    <source>
        <dbReference type="ARBA" id="ARBA00023125"/>
    </source>
</evidence>
<evidence type="ECO:0000256" key="14">
    <source>
        <dbReference type="SAM" id="MobiDB-lite"/>
    </source>
</evidence>
<accession>A0A1S7LNX6</accession>
<dbReference type="Gene3D" id="3.40.50.300">
    <property type="entry name" value="P-loop containing nucleotide triphosphate hydrolases"/>
    <property type="match status" value="1"/>
</dbReference>
<keyword evidence="2 13" id="KW-0639">Primosome</keyword>
<dbReference type="NCBIfam" id="TIGR00665">
    <property type="entry name" value="DnaB"/>
    <property type="match status" value="1"/>
</dbReference>
<evidence type="ECO:0000256" key="13">
    <source>
        <dbReference type="RuleBase" id="RU362085"/>
    </source>
</evidence>
<evidence type="ECO:0000256" key="5">
    <source>
        <dbReference type="ARBA" id="ARBA00022801"/>
    </source>
</evidence>
<dbReference type="GO" id="GO:0005524">
    <property type="term" value="F:ATP binding"/>
    <property type="evidence" value="ECO:0007669"/>
    <property type="project" value="UniProtKB-UniRule"/>
</dbReference>
<keyword evidence="9" id="KW-0413">Isomerase</keyword>
<dbReference type="PANTHER" id="PTHR30153:SF2">
    <property type="entry name" value="REPLICATIVE DNA HELICASE"/>
    <property type="match status" value="1"/>
</dbReference>
<keyword evidence="5 13" id="KW-0378">Hydrolase</keyword>
<dbReference type="InterPro" id="IPR007692">
    <property type="entry name" value="DNA_helicase_DnaB"/>
</dbReference>
<dbReference type="Pfam" id="PF00772">
    <property type="entry name" value="DnaB"/>
    <property type="match status" value="1"/>
</dbReference>
<dbReference type="SMART" id="SM00382">
    <property type="entry name" value="AAA"/>
    <property type="match status" value="1"/>
</dbReference>
<keyword evidence="7 13" id="KW-0067">ATP-binding</keyword>
<keyword evidence="3 13" id="KW-0235">DNA replication</keyword>
<keyword evidence="6 13" id="KW-0347">Helicase</keyword>
<dbReference type="Pfam" id="PF03796">
    <property type="entry name" value="DnaB_C"/>
    <property type="match status" value="1"/>
</dbReference>
<dbReference type="AlphaFoldDB" id="A0A1S7LNX6"/>
<dbReference type="FunFam" id="3.40.50.300:FF:000076">
    <property type="entry name" value="Replicative DNA helicase"/>
    <property type="match status" value="1"/>
</dbReference>
<dbReference type="CDD" id="cd00984">
    <property type="entry name" value="DnaB_C"/>
    <property type="match status" value="1"/>
</dbReference>
<evidence type="ECO:0000256" key="2">
    <source>
        <dbReference type="ARBA" id="ARBA00022515"/>
    </source>
</evidence>
<organism evidence="16">
    <name type="scientific">Magnetococcus massalia (strain MO-1)</name>
    <dbReference type="NCBI Taxonomy" id="451514"/>
    <lineage>
        <taxon>Bacteria</taxon>
        <taxon>Pseudomonadati</taxon>
        <taxon>Pseudomonadota</taxon>
        <taxon>Magnetococcia</taxon>
        <taxon>Magnetococcales</taxon>
        <taxon>Magnetococcaceae</taxon>
        <taxon>Magnetococcus</taxon>
    </lineage>
</organism>
<evidence type="ECO:0000256" key="9">
    <source>
        <dbReference type="ARBA" id="ARBA00023235"/>
    </source>
</evidence>
<dbReference type="EMBL" id="LO017727">
    <property type="protein sequence ID" value="CRH07854.1"/>
    <property type="molecule type" value="Genomic_DNA"/>
</dbReference>
<dbReference type="GO" id="GO:0003677">
    <property type="term" value="F:DNA binding"/>
    <property type="evidence" value="ECO:0007669"/>
    <property type="project" value="UniProtKB-UniRule"/>
</dbReference>
<evidence type="ECO:0000256" key="11">
    <source>
        <dbReference type="ARBA" id="ARBA00048954"/>
    </source>
</evidence>
<dbReference type="GO" id="GO:0042802">
    <property type="term" value="F:identical protein binding"/>
    <property type="evidence" value="ECO:0007669"/>
    <property type="project" value="UniProtKB-ARBA"/>
</dbReference>
<reference evidence="16" key="1">
    <citation type="submission" date="2015-04" db="EMBL/GenBank/DDBJ databases">
        <authorList>
            <person name="Syromyatnikov M.Y."/>
            <person name="Popov V.N."/>
        </authorList>
    </citation>
    <scope>NUCLEOTIDE SEQUENCE</scope>
    <source>
        <strain evidence="16">MO-1</strain>
    </source>
</reference>
<feature type="domain" description="SF4 helicase" evidence="15">
    <location>
        <begin position="234"/>
        <end position="500"/>
    </location>
</feature>
<dbReference type="InterPro" id="IPR016136">
    <property type="entry name" value="DNA_helicase_N/primase_C"/>
</dbReference>
<dbReference type="SUPFAM" id="SSF52540">
    <property type="entry name" value="P-loop containing nucleoside triphosphate hydrolases"/>
    <property type="match status" value="1"/>
</dbReference>
<dbReference type="InterPro" id="IPR007693">
    <property type="entry name" value="DNA_helicase_DnaB-like_N"/>
</dbReference>
<dbReference type="InterPro" id="IPR003593">
    <property type="entry name" value="AAA+_ATPase"/>
</dbReference>
<dbReference type="GO" id="GO:0006269">
    <property type="term" value="P:DNA replication, synthesis of primer"/>
    <property type="evidence" value="ECO:0007669"/>
    <property type="project" value="UniProtKB-UniRule"/>
</dbReference>
<evidence type="ECO:0000256" key="12">
    <source>
        <dbReference type="NCBIfam" id="TIGR00665"/>
    </source>
</evidence>
<name>A0A1S7LNX6_MAGMO</name>
<dbReference type="PROSITE" id="PS51199">
    <property type="entry name" value="SF4_HELICASE"/>
    <property type="match status" value="1"/>
</dbReference>